<name>A0A9Q0G4B2_9ROSI</name>
<reference evidence="5" key="1">
    <citation type="submission" date="2022-02" db="EMBL/GenBank/DDBJ databases">
        <authorList>
            <person name="Henning P.M."/>
            <person name="McCubbin A.G."/>
            <person name="Shore J.S."/>
        </authorList>
    </citation>
    <scope>NUCLEOTIDE SEQUENCE</scope>
    <source>
        <strain evidence="5">F60SS</strain>
        <tissue evidence="5">Leaves</tissue>
    </source>
</reference>
<keyword evidence="3" id="KW-0732">Signal</keyword>
<dbReference type="Proteomes" id="UP001141552">
    <property type="component" value="Unassembled WGS sequence"/>
</dbReference>
<keyword evidence="2" id="KW-0964">Secreted</keyword>
<dbReference type="OrthoDB" id="406505at2759"/>
<dbReference type="PROSITE" id="PS50842">
    <property type="entry name" value="EXPANSIN_EG45"/>
    <property type="match status" value="1"/>
</dbReference>
<sequence length="142" mass="14961">MAVKFPYSIIMALTVTSCQISSRFLQAQAQTDGTATYYSPPYTPSACYGDQDQGVMIAAASDAICNNGSACGQFYEVTCISGTNADTCLGSSTVTVMIVDHCPSGCRGTIDLSQEAFASIADLSSWIINISYQKGKRPPGVL</sequence>
<evidence type="ECO:0000313" key="5">
    <source>
        <dbReference type="EMBL" id="KAJ4842135.1"/>
    </source>
</evidence>
<proteinExistence type="predicted"/>
<dbReference type="InterPro" id="IPR007112">
    <property type="entry name" value="Expansin/allergen_DPBB_dom"/>
</dbReference>
<dbReference type="PANTHER" id="PTHR47295">
    <property type="entry name" value="EG45-LIKE DOMAIN CONTAINING PROTEIN 1-RELATED"/>
    <property type="match status" value="1"/>
</dbReference>
<gene>
    <name evidence="5" type="ORF">Tsubulata_050131</name>
</gene>
<keyword evidence="6" id="KW-1185">Reference proteome</keyword>
<comment type="subcellular location">
    <subcellularLocation>
        <location evidence="1">Secreted</location>
    </subcellularLocation>
</comment>
<dbReference type="InterPro" id="IPR036908">
    <property type="entry name" value="RlpA-like_sf"/>
</dbReference>
<dbReference type="CDD" id="cd22269">
    <property type="entry name" value="DPBB_EG45-like"/>
    <property type="match status" value="1"/>
</dbReference>
<dbReference type="PANTHER" id="PTHR47295:SF4">
    <property type="entry name" value="EXPANSIN-LIKE EG45 DOMAIN-CONTAINING PROTEIN"/>
    <property type="match status" value="1"/>
</dbReference>
<protein>
    <recommendedName>
        <fullName evidence="4">Expansin-like EG45 domain-containing protein</fullName>
    </recommendedName>
</protein>
<dbReference type="Pfam" id="PF03330">
    <property type="entry name" value="DPBB_1"/>
    <property type="match status" value="1"/>
</dbReference>
<dbReference type="InterPro" id="IPR009009">
    <property type="entry name" value="RlpA-like_DPBB"/>
</dbReference>
<evidence type="ECO:0000259" key="4">
    <source>
        <dbReference type="PROSITE" id="PS50842"/>
    </source>
</evidence>
<feature type="domain" description="Expansin-like EG45" evidence="4">
    <location>
        <begin position="33"/>
        <end position="134"/>
    </location>
</feature>
<dbReference type="SUPFAM" id="SSF50685">
    <property type="entry name" value="Barwin-like endoglucanases"/>
    <property type="match status" value="1"/>
</dbReference>
<dbReference type="GO" id="GO:0009627">
    <property type="term" value="P:systemic acquired resistance"/>
    <property type="evidence" value="ECO:0007669"/>
    <property type="project" value="InterPro"/>
</dbReference>
<dbReference type="PROSITE" id="PS51257">
    <property type="entry name" value="PROKAR_LIPOPROTEIN"/>
    <property type="match status" value="1"/>
</dbReference>
<evidence type="ECO:0000256" key="1">
    <source>
        <dbReference type="ARBA" id="ARBA00004613"/>
    </source>
</evidence>
<dbReference type="EMBL" id="JAKUCV010002582">
    <property type="protein sequence ID" value="KAJ4842135.1"/>
    <property type="molecule type" value="Genomic_DNA"/>
</dbReference>
<reference evidence="5" key="2">
    <citation type="journal article" date="2023" name="Plants (Basel)">
        <title>Annotation of the Turnera subulata (Passifloraceae) Draft Genome Reveals the S-Locus Evolved after the Divergence of Turneroideae from Passifloroideae in a Stepwise Manner.</title>
        <authorList>
            <person name="Henning P.M."/>
            <person name="Roalson E.H."/>
            <person name="Mir W."/>
            <person name="McCubbin A.G."/>
            <person name="Shore J.S."/>
        </authorList>
    </citation>
    <scope>NUCLEOTIDE SEQUENCE</scope>
    <source>
        <strain evidence="5">F60SS</strain>
    </source>
</reference>
<dbReference type="SMART" id="SM00837">
    <property type="entry name" value="DPBB_1"/>
    <property type="match status" value="1"/>
</dbReference>
<evidence type="ECO:0000313" key="6">
    <source>
        <dbReference type="Proteomes" id="UP001141552"/>
    </source>
</evidence>
<dbReference type="FunFam" id="2.40.40.10:FF:000005">
    <property type="entry name" value="Barwin-related endoglucanase"/>
    <property type="match status" value="1"/>
</dbReference>
<dbReference type="InterPro" id="IPR044206">
    <property type="entry name" value="EGC1/2"/>
</dbReference>
<accession>A0A9Q0G4B2</accession>
<evidence type="ECO:0000256" key="2">
    <source>
        <dbReference type="ARBA" id="ARBA00022525"/>
    </source>
</evidence>
<dbReference type="GO" id="GO:0048046">
    <property type="term" value="C:apoplast"/>
    <property type="evidence" value="ECO:0007669"/>
    <property type="project" value="InterPro"/>
</dbReference>
<comment type="caution">
    <text evidence="5">The sequence shown here is derived from an EMBL/GenBank/DDBJ whole genome shotgun (WGS) entry which is preliminary data.</text>
</comment>
<organism evidence="5 6">
    <name type="scientific">Turnera subulata</name>
    <dbReference type="NCBI Taxonomy" id="218843"/>
    <lineage>
        <taxon>Eukaryota</taxon>
        <taxon>Viridiplantae</taxon>
        <taxon>Streptophyta</taxon>
        <taxon>Embryophyta</taxon>
        <taxon>Tracheophyta</taxon>
        <taxon>Spermatophyta</taxon>
        <taxon>Magnoliopsida</taxon>
        <taxon>eudicotyledons</taxon>
        <taxon>Gunneridae</taxon>
        <taxon>Pentapetalae</taxon>
        <taxon>rosids</taxon>
        <taxon>fabids</taxon>
        <taxon>Malpighiales</taxon>
        <taxon>Passifloraceae</taxon>
        <taxon>Turnera</taxon>
    </lineage>
</organism>
<dbReference type="AlphaFoldDB" id="A0A9Q0G4B2"/>
<dbReference type="Gene3D" id="2.40.40.10">
    <property type="entry name" value="RlpA-like domain"/>
    <property type="match status" value="1"/>
</dbReference>
<evidence type="ECO:0000256" key="3">
    <source>
        <dbReference type="ARBA" id="ARBA00022729"/>
    </source>
</evidence>